<reference evidence="2 3" key="1">
    <citation type="submission" date="2013-11" db="EMBL/GenBank/DDBJ databases">
        <title>Draft genome of the bovine lungworm Dictyocaulus viviparus.</title>
        <authorList>
            <person name="Mitreva M."/>
        </authorList>
    </citation>
    <scope>NUCLEOTIDE SEQUENCE [LARGE SCALE GENOMIC DNA]</scope>
    <source>
        <strain evidence="2 3">HannoverDv2000</strain>
    </source>
</reference>
<evidence type="ECO:0000256" key="1">
    <source>
        <dbReference type="SAM" id="MobiDB-lite"/>
    </source>
</evidence>
<organism evidence="2 3">
    <name type="scientific">Dictyocaulus viviparus</name>
    <name type="common">Bovine lungworm</name>
    <dbReference type="NCBI Taxonomy" id="29172"/>
    <lineage>
        <taxon>Eukaryota</taxon>
        <taxon>Metazoa</taxon>
        <taxon>Ecdysozoa</taxon>
        <taxon>Nematoda</taxon>
        <taxon>Chromadorea</taxon>
        <taxon>Rhabditida</taxon>
        <taxon>Rhabditina</taxon>
        <taxon>Rhabditomorpha</taxon>
        <taxon>Strongyloidea</taxon>
        <taxon>Metastrongylidae</taxon>
        <taxon>Dictyocaulus</taxon>
    </lineage>
</organism>
<reference evidence="3" key="2">
    <citation type="journal article" date="2016" name="Sci. Rep.">
        <title>Dictyocaulus viviparus genome, variome and transcriptome elucidate lungworm biology and support future intervention.</title>
        <authorList>
            <person name="McNulty S.N."/>
            <person name="Strube C."/>
            <person name="Rosa B.A."/>
            <person name="Martin J.C."/>
            <person name="Tyagi R."/>
            <person name="Choi Y.J."/>
            <person name="Wang Q."/>
            <person name="Hallsworth Pepin K."/>
            <person name="Zhang X."/>
            <person name="Ozersky P."/>
            <person name="Wilson R.K."/>
            <person name="Sternberg P.W."/>
            <person name="Gasser R.B."/>
            <person name="Mitreva M."/>
        </authorList>
    </citation>
    <scope>NUCLEOTIDE SEQUENCE [LARGE SCALE GENOMIC DNA]</scope>
    <source>
        <strain evidence="3">HannoverDv2000</strain>
    </source>
</reference>
<accession>A0A0D8XCS2</accession>
<dbReference type="AlphaFoldDB" id="A0A0D8XCS2"/>
<feature type="region of interest" description="Disordered" evidence="1">
    <location>
        <begin position="1"/>
        <end position="109"/>
    </location>
</feature>
<feature type="compositionally biased region" description="Basic residues" evidence="1">
    <location>
        <begin position="29"/>
        <end position="50"/>
    </location>
</feature>
<gene>
    <name evidence="2" type="ORF">DICVIV_12569</name>
</gene>
<keyword evidence="3" id="KW-1185">Reference proteome</keyword>
<dbReference type="OrthoDB" id="5871666at2759"/>
<feature type="region of interest" description="Disordered" evidence="1">
    <location>
        <begin position="263"/>
        <end position="289"/>
    </location>
</feature>
<name>A0A0D8XCS2_DICVI</name>
<feature type="compositionally biased region" description="Polar residues" evidence="1">
    <location>
        <begin position="263"/>
        <end position="272"/>
    </location>
</feature>
<evidence type="ECO:0000313" key="3">
    <source>
        <dbReference type="Proteomes" id="UP000053766"/>
    </source>
</evidence>
<dbReference type="Proteomes" id="UP000053766">
    <property type="component" value="Unassembled WGS sequence"/>
</dbReference>
<protein>
    <submittedName>
        <fullName evidence="2">Uncharacterized protein</fullName>
    </submittedName>
</protein>
<sequence length="302" mass="35864">MSEISDKFPKQKCETKNPQMRRLKELNKKKSSAMKALRNQRRKSTSRKKSVQSNPESDSKSSNDAANISMSPVEKNKDKKPSVAAEPVLKEVTPPDLSPKGEETSWNNHREDELEARLDKLNKILGLIKARSCTTFHVYYRNSNFREDKVLRLKDSVAKWHEKYDKQLLNLELSMKDFETKCRNDKVEISEQISRVEEMSNTNYTIRKRIEKRLEQNAPRMQLEENNRYFTTFTVNFVKSILYYTAQIRDTFWRRKRTKKLSTVESKTTNQQNKREEEEEEEDEERIQMKVYESAKKAIQQY</sequence>
<feature type="compositionally biased region" description="Basic and acidic residues" evidence="1">
    <location>
        <begin position="1"/>
        <end position="15"/>
    </location>
</feature>
<proteinExistence type="predicted"/>
<evidence type="ECO:0000313" key="2">
    <source>
        <dbReference type="EMBL" id="KJH41454.1"/>
    </source>
</evidence>
<dbReference type="EMBL" id="KN716821">
    <property type="protein sequence ID" value="KJH41454.1"/>
    <property type="molecule type" value="Genomic_DNA"/>
</dbReference>
<feature type="compositionally biased region" description="Polar residues" evidence="1">
    <location>
        <begin position="51"/>
        <end position="70"/>
    </location>
</feature>
<feature type="compositionally biased region" description="Basic and acidic residues" evidence="1">
    <location>
        <begin position="99"/>
        <end position="109"/>
    </location>
</feature>